<dbReference type="InterPro" id="IPR002075">
    <property type="entry name" value="NTF2_dom"/>
</dbReference>
<evidence type="ECO:0000313" key="4">
    <source>
        <dbReference type="EMBL" id="KAJ7391956.1"/>
    </source>
</evidence>
<dbReference type="SUPFAM" id="SSF54427">
    <property type="entry name" value="NTF2-like"/>
    <property type="match status" value="1"/>
</dbReference>
<dbReference type="GO" id="GO:0005635">
    <property type="term" value="C:nuclear envelope"/>
    <property type="evidence" value="ECO:0007669"/>
    <property type="project" value="UniProtKB-ARBA"/>
</dbReference>
<dbReference type="CDD" id="cd00780">
    <property type="entry name" value="NTF2"/>
    <property type="match status" value="1"/>
</dbReference>
<reference evidence="4" key="1">
    <citation type="submission" date="2023-01" db="EMBL/GenBank/DDBJ databases">
        <title>Genome assembly of the deep-sea coral Lophelia pertusa.</title>
        <authorList>
            <person name="Herrera S."/>
            <person name="Cordes E."/>
        </authorList>
    </citation>
    <scope>NUCLEOTIDE SEQUENCE</scope>
    <source>
        <strain evidence="4">USNM1676648</strain>
        <tissue evidence="4">Polyp</tissue>
    </source>
</reference>
<keyword evidence="2" id="KW-0653">Protein transport</keyword>
<accession>A0A9X0A1W7</accession>
<dbReference type="InterPro" id="IPR018222">
    <property type="entry name" value="Nuclear_transport_factor_2_euk"/>
</dbReference>
<dbReference type="GO" id="GO:0005737">
    <property type="term" value="C:cytoplasm"/>
    <property type="evidence" value="ECO:0007669"/>
    <property type="project" value="UniProtKB-SubCell"/>
</dbReference>
<name>A0A9X0A1W7_9CNID</name>
<comment type="caution">
    <text evidence="4">The sequence shown here is derived from an EMBL/GenBank/DDBJ whole genome shotgun (WGS) entry which is preliminary data.</text>
</comment>
<keyword evidence="5" id="KW-1185">Reference proteome</keyword>
<evidence type="ECO:0000259" key="3">
    <source>
        <dbReference type="PROSITE" id="PS50177"/>
    </source>
</evidence>
<gene>
    <name evidence="4" type="primary">NUTF2_2</name>
    <name evidence="4" type="ORF">OS493_016263</name>
</gene>
<protein>
    <recommendedName>
        <fullName evidence="2">Nuclear transport factor 2</fullName>
        <shortName evidence="2">NTF-2</shortName>
    </recommendedName>
</protein>
<dbReference type="InterPro" id="IPR045875">
    <property type="entry name" value="NTF2"/>
</dbReference>
<feature type="domain" description="NTF2" evidence="3">
    <location>
        <begin position="8"/>
        <end position="121"/>
    </location>
</feature>
<keyword evidence="2" id="KW-0539">Nucleus</keyword>
<dbReference type="PROSITE" id="PS50177">
    <property type="entry name" value="NTF2_DOMAIN"/>
    <property type="match status" value="1"/>
</dbReference>
<dbReference type="FunFam" id="3.10.450.50:FF:000005">
    <property type="entry name" value="Nuclear transport factor 2"/>
    <property type="match status" value="1"/>
</dbReference>
<keyword evidence="1 2" id="KW-0963">Cytoplasm</keyword>
<dbReference type="GO" id="GO:0051028">
    <property type="term" value="P:mRNA transport"/>
    <property type="evidence" value="ECO:0007669"/>
    <property type="project" value="UniProtKB-UniRule"/>
</dbReference>
<comment type="function">
    <text evidence="2">Has a role in nuclear-cytoplasmic transport of proteins and mRNAs.</text>
</comment>
<dbReference type="Proteomes" id="UP001163046">
    <property type="component" value="Unassembled WGS sequence"/>
</dbReference>
<dbReference type="GO" id="GO:0006606">
    <property type="term" value="P:protein import into nucleus"/>
    <property type="evidence" value="ECO:0007669"/>
    <property type="project" value="UniProtKB-ARBA"/>
</dbReference>
<dbReference type="PANTHER" id="PTHR12612">
    <property type="entry name" value="NUCLEAR TRANSPORT FACTOR 2"/>
    <property type="match status" value="1"/>
</dbReference>
<dbReference type="Pfam" id="PF02136">
    <property type="entry name" value="NTF2"/>
    <property type="match status" value="1"/>
</dbReference>
<dbReference type="OrthoDB" id="6507044at2759"/>
<evidence type="ECO:0000313" key="5">
    <source>
        <dbReference type="Proteomes" id="UP001163046"/>
    </source>
</evidence>
<dbReference type="AlphaFoldDB" id="A0A9X0A1W7"/>
<dbReference type="InterPro" id="IPR032710">
    <property type="entry name" value="NTF2-like_dom_sf"/>
</dbReference>
<proteinExistence type="predicted"/>
<dbReference type="Gene3D" id="3.10.450.50">
    <property type="match status" value="1"/>
</dbReference>
<comment type="subcellular location">
    <subcellularLocation>
        <location evidence="2">Cytoplasm</location>
    </subcellularLocation>
    <subcellularLocation>
        <location evidence="2">Nucleus</location>
    </subcellularLocation>
</comment>
<keyword evidence="2" id="KW-0813">Transport</keyword>
<sequence length="126" mass="13946">MNPNFATVGQAFVKTYYETFDSNRAALASLYVAESMLTFEGAQFQGSDAIIKKLTSLPFQAIAHVLSTIDCQPTVSLGIIVFVVGQLKTDNDAPHTFNQCFHLKPKPDGSTYYVFNDMFRLSLHNG</sequence>
<evidence type="ECO:0000256" key="1">
    <source>
        <dbReference type="ARBA" id="ARBA00022490"/>
    </source>
</evidence>
<organism evidence="4 5">
    <name type="scientific">Desmophyllum pertusum</name>
    <dbReference type="NCBI Taxonomy" id="174260"/>
    <lineage>
        <taxon>Eukaryota</taxon>
        <taxon>Metazoa</taxon>
        <taxon>Cnidaria</taxon>
        <taxon>Anthozoa</taxon>
        <taxon>Hexacorallia</taxon>
        <taxon>Scleractinia</taxon>
        <taxon>Caryophylliina</taxon>
        <taxon>Caryophylliidae</taxon>
        <taxon>Desmophyllum</taxon>
    </lineage>
</organism>
<dbReference type="EMBL" id="MU825404">
    <property type="protein sequence ID" value="KAJ7391956.1"/>
    <property type="molecule type" value="Genomic_DNA"/>
</dbReference>
<evidence type="ECO:0000256" key="2">
    <source>
        <dbReference type="RuleBase" id="RU369002"/>
    </source>
</evidence>